<dbReference type="GO" id="GO:0005886">
    <property type="term" value="C:plasma membrane"/>
    <property type="evidence" value="ECO:0007669"/>
    <property type="project" value="UniProtKB-SubCell"/>
</dbReference>
<dbReference type="SUPFAM" id="SSF52047">
    <property type="entry name" value="RNI-like"/>
    <property type="match status" value="2"/>
</dbReference>
<dbReference type="GO" id="GO:0004674">
    <property type="term" value="F:protein serine/threonine kinase activity"/>
    <property type="evidence" value="ECO:0007669"/>
    <property type="project" value="UniProtKB-KW"/>
</dbReference>
<evidence type="ECO:0000256" key="14">
    <source>
        <dbReference type="ARBA" id="ARBA00022777"/>
    </source>
</evidence>
<dbReference type="InterPro" id="IPR017441">
    <property type="entry name" value="Protein_kinase_ATP_BS"/>
</dbReference>
<dbReference type="AlphaFoldDB" id="A0A6P9EQX7"/>
<dbReference type="PROSITE" id="PS00107">
    <property type="entry name" value="PROTEIN_KINASE_ATP"/>
    <property type="match status" value="1"/>
</dbReference>
<feature type="domain" description="Protein kinase" evidence="24">
    <location>
        <begin position="833"/>
        <end position="1112"/>
    </location>
</feature>
<comment type="catalytic activity">
    <reaction evidence="21">
        <text>L-seryl-[protein] + ATP = O-phospho-L-seryl-[protein] + ADP + H(+)</text>
        <dbReference type="Rhea" id="RHEA:17989"/>
        <dbReference type="Rhea" id="RHEA-COMP:9863"/>
        <dbReference type="Rhea" id="RHEA-COMP:11604"/>
        <dbReference type="ChEBI" id="CHEBI:15378"/>
        <dbReference type="ChEBI" id="CHEBI:29999"/>
        <dbReference type="ChEBI" id="CHEBI:30616"/>
        <dbReference type="ChEBI" id="CHEBI:83421"/>
        <dbReference type="ChEBI" id="CHEBI:456216"/>
        <dbReference type="EC" id="2.7.11.1"/>
    </reaction>
</comment>
<dbReference type="InterPro" id="IPR032675">
    <property type="entry name" value="LRR_dom_sf"/>
</dbReference>
<keyword evidence="8" id="KW-0433">Leucine-rich repeat</keyword>
<evidence type="ECO:0000256" key="1">
    <source>
        <dbReference type="ARBA" id="ARBA00004162"/>
    </source>
</evidence>
<dbReference type="InterPro" id="IPR013210">
    <property type="entry name" value="LRR_N_plant-typ"/>
</dbReference>
<dbReference type="GO" id="GO:0009791">
    <property type="term" value="P:post-embryonic development"/>
    <property type="evidence" value="ECO:0007669"/>
    <property type="project" value="UniProtKB-ARBA"/>
</dbReference>
<keyword evidence="25" id="KW-1185">Reference proteome</keyword>
<evidence type="ECO:0000256" key="16">
    <source>
        <dbReference type="ARBA" id="ARBA00022989"/>
    </source>
</evidence>
<evidence type="ECO:0000256" key="6">
    <source>
        <dbReference type="ARBA" id="ARBA00022527"/>
    </source>
</evidence>
<dbReference type="Pfam" id="PF23598">
    <property type="entry name" value="LRR_14"/>
    <property type="match status" value="1"/>
</dbReference>
<evidence type="ECO:0000313" key="26">
    <source>
        <dbReference type="RefSeq" id="XP_035544972.1"/>
    </source>
</evidence>
<dbReference type="PANTHER" id="PTHR27008">
    <property type="entry name" value="OS04G0122200 PROTEIN"/>
    <property type="match status" value="1"/>
</dbReference>
<dbReference type="Pfam" id="PF13855">
    <property type="entry name" value="LRR_8"/>
    <property type="match status" value="1"/>
</dbReference>
<dbReference type="Proteomes" id="UP000235220">
    <property type="component" value="Chromosome 4"/>
</dbReference>
<dbReference type="PANTHER" id="PTHR27008:SF585">
    <property type="entry name" value="PROTEIN KINASE DOMAIN-CONTAINING PROTEIN"/>
    <property type="match status" value="1"/>
</dbReference>
<evidence type="ECO:0000256" key="20">
    <source>
        <dbReference type="ARBA" id="ARBA00047899"/>
    </source>
</evidence>
<dbReference type="Gene3D" id="3.30.200.20">
    <property type="entry name" value="Phosphorylase Kinase, domain 1"/>
    <property type="match status" value="1"/>
</dbReference>
<keyword evidence="19" id="KW-0325">Glycoprotein</keyword>
<dbReference type="Pfam" id="PF07714">
    <property type="entry name" value="PK_Tyr_Ser-Thr"/>
    <property type="match status" value="1"/>
</dbReference>
<gene>
    <name evidence="26" type="primary">LOC108986164</name>
</gene>
<comment type="catalytic activity">
    <reaction evidence="20">
        <text>L-threonyl-[protein] + ATP = O-phospho-L-threonyl-[protein] + ADP + H(+)</text>
        <dbReference type="Rhea" id="RHEA:46608"/>
        <dbReference type="Rhea" id="RHEA-COMP:11060"/>
        <dbReference type="Rhea" id="RHEA-COMP:11605"/>
        <dbReference type="ChEBI" id="CHEBI:15378"/>
        <dbReference type="ChEBI" id="CHEBI:30013"/>
        <dbReference type="ChEBI" id="CHEBI:30616"/>
        <dbReference type="ChEBI" id="CHEBI:61977"/>
        <dbReference type="ChEBI" id="CHEBI:456216"/>
        <dbReference type="EC" id="2.7.11.1"/>
    </reaction>
</comment>
<keyword evidence="13 22" id="KW-0547">Nucleotide-binding</keyword>
<keyword evidence="10" id="KW-0812">Transmembrane</keyword>
<dbReference type="EC" id="2.7.11.1" evidence="4"/>
<evidence type="ECO:0000256" key="9">
    <source>
        <dbReference type="ARBA" id="ARBA00022679"/>
    </source>
</evidence>
<dbReference type="InterPro" id="IPR001245">
    <property type="entry name" value="Ser-Thr/Tyr_kinase_cat_dom"/>
</dbReference>
<comment type="similarity">
    <text evidence="3">Belongs to the protein kinase superfamily. Ser/Thr protein kinase family.</text>
</comment>
<feature type="chain" id="PRO_5027962598" description="non-specific serine/threonine protein kinase" evidence="23">
    <location>
        <begin position="26"/>
        <end position="1118"/>
    </location>
</feature>
<keyword evidence="7" id="KW-0597">Phosphoprotein</keyword>
<evidence type="ECO:0000259" key="24">
    <source>
        <dbReference type="PROSITE" id="PS50011"/>
    </source>
</evidence>
<evidence type="ECO:0000256" key="13">
    <source>
        <dbReference type="ARBA" id="ARBA00022741"/>
    </source>
</evidence>
<dbReference type="InterPro" id="IPR001611">
    <property type="entry name" value="Leu-rich_rpt"/>
</dbReference>
<dbReference type="InterPro" id="IPR008271">
    <property type="entry name" value="Ser/Thr_kinase_AS"/>
</dbReference>
<evidence type="ECO:0000256" key="10">
    <source>
        <dbReference type="ARBA" id="ARBA00022692"/>
    </source>
</evidence>
<dbReference type="Gene3D" id="1.10.510.10">
    <property type="entry name" value="Transferase(Phosphotransferase) domain 1"/>
    <property type="match status" value="1"/>
</dbReference>
<dbReference type="Gene3D" id="3.80.10.10">
    <property type="entry name" value="Ribonuclease Inhibitor"/>
    <property type="match status" value="5"/>
</dbReference>
<sequence>MADQTTCFLIFRFLTLLLLQPYMSSLSTDAKILNITTDQSALLALKAHISYDPHHILTTNWSSSTSVCNWVGVTCGSRHQRVIALNLSNNGLVGTIPPHIGNLSFLVSLSIRNNSFHGSMPNELSHLYHLKLLHFRYNEFSGEIPSWIGLLTKLQRLILVSNNFEGTIPSSLFNSTSSLQEIGLEDNQLWGSIPSSIFKMSTLKVISLAKNKLSVPPEVGNLTMLTDLYLDNNNFEGSLPSSLFKCKQLQYLDFESNNNFKGKLSPEVGNLTMLTYLNLGYNNFEGSLPSSLFKCKQLQYLDLESNNNFTGKLSPEIGNLTKLTFLNLGLNHFEGAIPSEIGNLQNLKIFNLGMNNFVGTIPLEIFNISTLHGFSMVGNYLSGTLPSNMGHFLPNLEWTFLGMNELSGMIPASISNFSQLVSLDLSGNSFSGLIPKTLGNLRLLQHLNLEFNNVTIESSELSIFSYFSNNAYLSILDLSRNPLNGVLPNSIGNLSTFLERLDLTGCNIKGNIPMDIGNLSRLTYMSLRDNDLAGPIPTTIGRLSMLEQLSLSGNRLKGPIPSDICYLGRLGELFLDGNKLSRHIPESINNLTSLRSLNLAFNQLTSRIPSSLWTLTDILRVDLSSNSLSGSLSIDIGNMKVLTELNLSRNQLSGHIPETIGGLISLVNLSLAINQLEGSIPISFGGLVSLVVLDLVGNNLSGEIPKSLEGLRYLKYLNVSYNKLRGEIPTQGPFVNFSAESFRSNDALCGVVRLNVPTCTEASPGPKKAMGVRILKYVLPALGLTILVVSVVLVSRKLHGKKNSKLSNNKDSMPLSTWRRISHQQLLQATEVFSANNLLGEGSFGSVYKGTLLDGTYVAIKVLNLELEGAFKSFDIECEILRHIRHRNLVKIISVCSNIDFKALVLEYMPKGNLEMWLYSNTHCLNMLQRLNIMIDVAMAVEYLHLGYSTPIVHCDLKPSNVLLDEDMVGHVADFGIAKLLSDGTSLTQTMTMATIGYMAPEYGSEGIVSTRGDVYSYGMLLMETFTRKKPIDDMFSSEMSLKRLVEESFSLSILEVIDSNLLSNENDYAAMGTCFSATMGLALHCCADLPEQRIDIKNVLAKLNKIKLKYLYDQQSS</sequence>
<evidence type="ECO:0000256" key="3">
    <source>
        <dbReference type="ARBA" id="ARBA00008684"/>
    </source>
</evidence>
<keyword evidence="9" id="KW-0808">Transferase</keyword>
<evidence type="ECO:0000256" key="17">
    <source>
        <dbReference type="ARBA" id="ARBA00023136"/>
    </source>
</evidence>
<dbReference type="FunFam" id="3.80.10.10:FF:000101">
    <property type="entry name" value="LRR receptor-like serine/threonine-protein kinase ERECTA"/>
    <property type="match status" value="1"/>
</dbReference>
<organism evidence="25 26">
    <name type="scientific">Juglans regia</name>
    <name type="common">English walnut</name>
    <dbReference type="NCBI Taxonomy" id="51240"/>
    <lineage>
        <taxon>Eukaryota</taxon>
        <taxon>Viridiplantae</taxon>
        <taxon>Streptophyta</taxon>
        <taxon>Embryophyta</taxon>
        <taxon>Tracheophyta</taxon>
        <taxon>Spermatophyta</taxon>
        <taxon>Magnoliopsida</taxon>
        <taxon>eudicotyledons</taxon>
        <taxon>Gunneridae</taxon>
        <taxon>Pentapetalae</taxon>
        <taxon>rosids</taxon>
        <taxon>fabids</taxon>
        <taxon>Fagales</taxon>
        <taxon>Juglandaceae</taxon>
        <taxon>Juglans</taxon>
    </lineage>
</organism>
<evidence type="ECO:0000313" key="25">
    <source>
        <dbReference type="Proteomes" id="UP000235220"/>
    </source>
</evidence>
<keyword evidence="15 22" id="KW-0067">ATP-binding</keyword>
<keyword evidence="18" id="KW-0675">Receptor</keyword>
<dbReference type="Pfam" id="PF08263">
    <property type="entry name" value="LRRNT_2"/>
    <property type="match status" value="1"/>
</dbReference>
<dbReference type="GO" id="GO:0005524">
    <property type="term" value="F:ATP binding"/>
    <property type="evidence" value="ECO:0007669"/>
    <property type="project" value="UniProtKB-UniRule"/>
</dbReference>
<reference evidence="26" key="1">
    <citation type="submission" date="2025-08" db="UniProtKB">
        <authorList>
            <consortium name="RefSeq"/>
        </authorList>
    </citation>
    <scope>IDENTIFICATION</scope>
    <source>
        <tissue evidence="26">Leaves</tissue>
    </source>
</reference>
<keyword evidence="5" id="KW-1003">Cell membrane</keyword>
<dbReference type="FunFam" id="3.30.200.20:FF:000661">
    <property type="entry name" value="Serine-threonine protein kinase plant-type"/>
    <property type="match status" value="1"/>
</dbReference>
<dbReference type="InterPro" id="IPR051809">
    <property type="entry name" value="Plant_receptor-like_S/T_kinase"/>
</dbReference>
<evidence type="ECO:0000256" key="23">
    <source>
        <dbReference type="SAM" id="SignalP"/>
    </source>
</evidence>
<feature type="binding site" evidence="22">
    <location>
        <position position="861"/>
    </location>
    <ligand>
        <name>ATP</name>
        <dbReference type="ChEBI" id="CHEBI:30616"/>
    </ligand>
</feature>
<keyword evidence="6" id="KW-0723">Serine/threonine-protein kinase</keyword>
<dbReference type="InterPro" id="IPR055414">
    <property type="entry name" value="LRR_R13L4/SHOC2-like"/>
</dbReference>
<evidence type="ECO:0000256" key="5">
    <source>
        <dbReference type="ARBA" id="ARBA00022475"/>
    </source>
</evidence>
<comment type="subcellular location">
    <subcellularLocation>
        <location evidence="1">Cell membrane</location>
        <topology evidence="1">Single-pass membrane protein</topology>
    </subcellularLocation>
    <subcellularLocation>
        <location evidence="2">Membrane</location>
        <topology evidence="2">Single-pass type I membrane protein</topology>
    </subcellularLocation>
</comment>
<dbReference type="FunFam" id="3.80.10.10:FF:000317">
    <property type="entry name" value="Inactive leucine-rich repeat receptor-like protein kinase"/>
    <property type="match status" value="1"/>
</dbReference>
<evidence type="ECO:0000256" key="11">
    <source>
        <dbReference type="ARBA" id="ARBA00022729"/>
    </source>
</evidence>
<keyword evidence="14" id="KW-0418">Kinase</keyword>
<keyword evidence="17" id="KW-0472">Membrane</keyword>
<evidence type="ECO:0000256" key="15">
    <source>
        <dbReference type="ARBA" id="ARBA00022840"/>
    </source>
</evidence>
<evidence type="ECO:0000256" key="2">
    <source>
        <dbReference type="ARBA" id="ARBA00004479"/>
    </source>
</evidence>
<keyword evidence="11 23" id="KW-0732">Signal</keyword>
<dbReference type="SMART" id="SM00220">
    <property type="entry name" value="S_TKc"/>
    <property type="match status" value="1"/>
</dbReference>
<protein>
    <recommendedName>
        <fullName evidence="4">non-specific serine/threonine protein kinase</fullName>
        <ecNumber evidence="4">2.7.11.1</ecNumber>
    </recommendedName>
</protein>
<evidence type="ECO:0000256" key="7">
    <source>
        <dbReference type="ARBA" id="ARBA00022553"/>
    </source>
</evidence>
<keyword evidence="12" id="KW-0677">Repeat</keyword>
<name>A0A6P9EQX7_JUGRE</name>
<keyword evidence="16" id="KW-1133">Transmembrane helix</keyword>
<dbReference type="SUPFAM" id="SSF56112">
    <property type="entry name" value="Protein kinase-like (PK-like)"/>
    <property type="match status" value="1"/>
</dbReference>
<dbReference type="Pfam" id="PF00560">
    <property type="entry name" value="LRR_1"/>
    <property type="match status" value="8"/>
</dbReference>
<dbReference type="RefSeq" id="XP_035544972.1">
    <property type="nucleotide sequence ID" value="XM_035689079.1"/>
</dbReference>
<dbReference type="InterPro" id="IPR003591">
    <property type="entry name" value="Leu-rich_rpt_typical-subtyp"/>
</dbReference>
<dbReference type="FunFam" id="3.80.10.10:FF:000233">
    <property type="entry name" value="Leucine-rich repeat receptor-like protein kinase TDR"/>
    <property type="match status" value="1"/>
</dbReference>
<proteinExistence type="inferred from homology"/>
<dbReference type="InterPro" id="IPR000719">
    <property type="entry name" value="Prot_kinase_dom"/>
</dbReference>
<evidence type="ECO:0000256" key="4">
    <source>
        <dbReference type="ARBA" id="ARBA00012513"/>
    </source>
</evidence>
<dbReference type="PROSITE" id="PS50011">
    <property type="entry name" value="PROTEIN_KINASE_DOM"/>
    <property type="match status" value="1"/>
</dbReference>
<accession>A0A6P9EQX7</accession>
<evidence type="ECO:0000256" key="12">
    <source>
        <dbReference type="ARBA" id="ARBA00022737"/>
    </source>
</evidence>
<evidence type="ECO:0000256" key="21">
    <source>
        <dbReference type="ARBA" id="ARBA00048679"/>
    </source>
</evidence>
<dbReference type="InterPro" id="IPR011009">
    <property type="entry name" value="Kinase-like_dom_sf"/>
</dbReference>
<dbReference type="PROSITE" id="PS00108">
    <property type="entry name" value="PROTEIN_KINASE_ST"/>
    <property type="match status" value="1"/>
</dbReference>
<evidence type="ECO:0000256" key="8">
    <source>
        <dbReference type="ARBA" id="ARBA00022614"/>
    </source>
</evidence>
<evidence type="ECO:0000256" key="19">
    <source>
        <dbReference type="ARBA" id="ARBA00023180"/>
    </source>
</evidence>
<dbReference type="GeneID" id="108986164"/>
<feature type="signal peptide" evidence="23">
    <location>
        <begin position="1"/>
        <end position="25"/>
    </location>
</feature>
<evidence type="ECO:0000256" key="22">
    <source>
        <dbReference type="PROSITE-ProRule" id="PRU10141"/>
    </source>
</evidence>
<dbReference type="FunFam" id="1.10.510.10:FF:000358">
    <property type="entry name" value="Putative leucine-rich repeat receptor-like serine/threonine-protein kinase"/>
    <property type="match status" value="1"/>
</dbReference>
<dbReference type="SMART" id="SM00369">
    <property type="entry name" value="LRR_TYP"/>
    <property type="match status" value="10"/>
</dbReference>
<evidence type="ECO:0000256" key="18">
    <source>
        <dbReference type="ARBA" id="ARBA00023170"/>
    </source>
</evidence>